<dbReference type="InterPro" id="IPR036604">
    <property type="entry name" value="PurS-like_sf"/>
</dbReference>
<evidence type="ECO:0000256" key="10">
    <source>
        <dbReference type="ARBA" id="ARBA00022842"/>
    </source>
</evidence>
<comment type="caution">
    <text evidence="14">Lacks conserved residue(s) required for the propagation of feature annotation.</text>
</comment>
<evidence type="ECO:0000256" key="15">
    <source>
        <dbReference type="SAM" id="MobiDB-lite"/>
    </source>
</evidence>
<feature type="binding site" evidence="14">
    <location>
        <begin position="370"/>
        <end position="381"/>
    </location>
    <ligand>
        <name>ATP</name>
        <dbReference type="ChEBI" id="CHEBI:30616"/>
    </ligand>
</feature>
<keyword evidence="7 14" id="KW-0547">Nucleotide-binding</keyword>
<feature type="binding site" evidence="14">
    <location>
        <position position="831"/>
    </location>
    <ligand>
        <name>ATP</name>
        <dbReference type="ChEBI" id="CHEBI:30616"/>
    </ligand>
</feature>
<evidence type="ECO:0000256" key="7">
    <source>
        <dbReference type="ARBA" id="ARBA00022741"/>
    </source>
</evidence>
<sequence>MSQKILSTKILSISGPRALSSFRLRKLLGEIREQTSRVSSLDARFVHFVDLGQSLTDEEREHLTVILDYGARDDEVGASLGGASRAGISDGDVPMAKAISPPVSGRLPGQPHGQSHGQSHGQLVLIAPRPGTVSPWSSKASDIARRCGLSAIRRIERGIAFRVGLDADAPLAGQALESVAALLHDPMTQTVLYDLTGIDASFTHRAPAPIEYIPLSRHGREDPNARIATLEAANQELGLALGREEIAYLAEGFAESKRDPSDVELMMFAQVNSEHCRHKVFNSAWILDGVAEEHSLFDMIKSTHAPDKGHILSAYADNAAVMRGMSMEEGGTRFYPHPRSRRYSHVPCDVHILMKVETHNHPTAISPYPGAATGSGGEIRDEAATGRGARAKAGLTGFSVSNLRIPGFVQPWERDFGRPLRIASSLAIMLEGPVGAAGFNNEFGRPALLGYFRTFETSVTDSTGDTRIHGYHKPIMVAGGLGNIGPDQVKKCPLPLDAPILVLGGPAMLIGLGGGAASSLASGTTREALDFASVQRENPEMQRRCQEVIDRCWQMGKNNPILSIHDVGAGGLSNAVPELIHGGGKGGRFELRAIPNDDPGMSPLALWCNESQERYVLAVEPHRLDEFLSLCRKERCPCAVLGKTSDELRLVLSDASAAFPTTSPSDSLADSPSDSPSDSTTDSSADSSADARGGALHAEDRHPIDIPLSFLFGDPPRMVRNATRIPTERIGIVGWAKARGAVPIMDENRSVTDRAIPITEGAVSIIDEPDGHGASRLCPSYREISLNTAAYRILRLPAVASKGFLITIGDRSVTGLVSRDQMVGPWQVPVADCAVTASGFEAHRGEAMAMGERAPVALADAPASGRLAVAEAITNIACAPIEDIEKIALSANWMAACGHPGEDAKLFDTVRAVTELCHSLGITIPVGKDSLSMKTVWRQDGQSRSVTAPLSLIVSSFAPVLDVRRTLTPQLCSDEETDLILIDLGRGRNRLGGSSLAQVCGETRGKPADLDHPEDLQAFFKAIQMLNRADRLLAYHDRSDGGLFATLCEMAFAAHTGITIHLDGPRNDSLGNDTLGNDRLGDDPPSILFSEEPGVIVQVRRRDVPAVYETMKWAGMPSEHVHRIGGPNPSDTVEFRMAGETILSEPRISLQRAWSETSYRMQALRDNPRCAEEEYQGILDAGDPGITPHVGFELSAGIPDGNTPDEDILAPFLGGARPRMAILREQGVNGHVEMAAAFHRAGFDCFDVHMSDIIEGDVTLADYHGLAACGGFSYGDVLGAGGGWASSILYNPRARDAFAAFFSRPDTFSLGVCNGCQMLSRLTSLIPGAEHWPRFVRNLSEQFEARLTLCEVLPSPSLLLTGMAGARLPIVVAHGEGLAEFSASNSEAGNQGSAGEGKGNLDDPRSAIPGDPRGTCLRYVDNRGNATERYPANPNGSPGGVTGFASSDGRVTIMMPHPERMFRTCQYSWHPDDWGEDGPWLRMFRNARRWVGEATGG</sequence>
<feature type="region of interest" description="Disordered" evidence="15">
    <location>
        <begin position="659"/>
        <end position="698"/>
    </location>
</feature>
<evidence type="ECO:0000256" key="11">
    <source>
        <dbReference type="ARBA" id="ARBA00022962"/>
    </source>
</evidence>
<feature type="domain" description="Phosphoribosylformylglycinamidine synthase linker" evidence="17">
    <location>
        <begin position="230"/>
        <end position="279"/>
    </location>
</feature>
<keyword evidence="5 14" id="KW-0436">Ligase</keyword>
<dbReference type="PROSITE" id="PS51273">
    <property type="entry name" value="GATASE_TYPE_1"/>
    <property type="match status" value="1"/>
</dbReference>
<dbReference type="FunFam" id="3.40.50.880:FF:000008">
    <property type="entry name" value="Phosphoribosylformylglycinamidine synthase"/>
    <property type="match status" value="1"/>
</dbReference>
<accession>A0A450URI3</accession>
<dbReference type="GO" id="GO:0006189">
    <property type="term" value="P:'de novo' IMP biosynthetic process"/>
    <property type="evidence" value="ECO:0007669"/>
    <property type="project" value="UniProtKB-UniRule"/>
</dbReference>
<dbReference type="GO" id="GO:0005524">
    <property type="term" value="F:ATP binding"/>
    <property type="evidence" value="ECO:0007669"/>
    <property type="project" value="UniProtKB-UniRule"/>
</dbReference>
<comment type="subunit">
    <text evidence="14">Monomer.</text>
</comment>
<evidence type="ECO:0000259" key="18">
    <source>
        <dbReference type="Pfam" id="PF18076"/>
    </source>
</evidence>
<feature type="binding site" evidence="14">
    <location>
        <position position="832"/>
    </location>
    <ligand>
        <name>Mg(2+)</name>
        <dbReference type="ChEBI" id="CHEBI:18420"/>
    </ligand>
</feature>
<dbReference type="EC" id="6.3.5.3" evidence="14"/>
<dbReference type="SUPFAM" id="SSF82697">
    <property type="entry name" value="PurS-like"/>
    <property type="match status" value="1"/>
</dbReference>
<dbReference type="CDD" id="cd01740">
    <property type="entry name" value="GATase1_FGAR_AT"/>
    <property type="match status" value="1"/>
</dbReference>
<dbReference type="Pfam" id="PF13507">
    <property type="entry name" value="GATase_5"/>
    <property type="match status" value="1"/>
</dbReference>
<dbReference type="FunFam" id="3.90.650.10:FF:000024">
    <property type="entry name" value="Phosphoribosylformylglycinamidine synthase"/>
    <property type="match status" value="1"/>
</dbReference>
<evidence type="ECO:0000259" key="16">
    <source>
        <dbReference type="Pfam" id="PF02769"/>
    </source>
</evidence>
<feature type="active site" evidence="14">
    <location>
        <position position="1459"/>
    </location>
</feature>
<organism evidence="20">
    <name type="scientific">Candidatus Kentrum sp. LFY</name>
    <dbReference type="NCBI Taxonomy" id="2126342"/>
    <lineage>
        <taxon>Bacteria</taxon>
        <taxon>Pseudomonadati</taxon>
        <taxon>Pseudomonadota</taxon>
        <taxon>Gammaproteobacteria</taxon>
        <taxon>Candidatus Kentrum</taxon>
    </lineage>
</organism>
<comment type="subcellular location">
    <subcellularLocation>
        <location evidence="1 14">Cytoplasm</location>
    </subcellularLocation>
</comment>
<evidence type="ECO:0000259" key="17">
    <source>
        <dbReference type="Pfam" id="PF18072"/>
    </source>
</evidence>
<dbReference type="SUPFAM" id="SSF56042">
    <property type="entry name" value="PurM C-terminal domain-like"/>
    <property type="match status" value="2"/>
</dbReference>
<feature type="binding site" evidence="14">
    <location>
        <position position="1037"/>
    </location>
    <ligand>
        <name>Mg(2+)</name>
        <dbReference type="ChEBI" id="CHEBI:18420"/>
    </ligand>
</feature>
<evidence type="ECO:0000256" key="4">
    <source>
        <dbReference type="ARBA" id="ARBA00022490"/>
    </source>
</evidence>
<keyword evidence="11 14" id="KW-0315">Glutamine amidotransferase</keyword>
<dbReference type="Gene3D" id="3.40.50.880">
    <property type="match status" value="1"/>
</dbReference>
<dbReference type="GO" id="GO:0046872">
    <property type="term" value="F:metal ion binding"/>
    <property type="evidence" value="ECO:0007669"/>
    <property type="project" value="UniProtKB-KW"/>
</dbReference>
<feature type="region of interest" description="Disordered" evidence="15">
    <location>
        <begin position="97"/>
        <end position="120"/>
    </location>
</feature>
<keyword evidence="9 14" id="KW-0067">ATP-binding</keyword>
<dbReference type="SUPFAM" id="SSF52317">
    <property type="entry name" value="Class I glutamine amidotransferase-like"/>
    <property type="match status" value="1"/>
</dbReference>
<dbReference type="GO" id="GO:0004642">
    <property type="term" value="F:phosphoribosylformylglycinamidine synthase activity"/>
    <property type="evidence" value="ECO:0007669"/>
    <property type="project" value="UniProtKB-UniRule"/>
</dbReference>
<feature type="region of interest" description="Disordered" evidence="15">
    <location>
        <begin position="1383"/>
        <end position="1447"/>
    </location>
</feature>
<dbReference type="FunFam" id="3.30.1330.10:FF:000002">
    <property type="entry name" value="Phosphoribosylformylglycinamidine synthase"/>
    <property type="match status" value="1"/>
</dbReference>
<feature type="active site" description="Nucleophile" evidence="14">
    <location>
        <position position="1313"/>
    </location>
</feature>
<dbReference type="HAMAP" id="MF_00419">
    <property type="entry name" value="PurL_1"/>
    <property type="match status" value="1"/>
</dbReference>
<feature type="domain" description="Phosphoribosylformylglycinamidine synthase N-terminal" evidence="18">
    <location>
        <begin position="44"/>
        <end position="202"/>
    </location>
</feature>
<dbReference type="PANTHER" id="PTHR10099">
    <property type="entry name" value="PHOSPHORIBOSYLFORMYLGLYCINAMIDINE SYNTHASE"/>
    <property type="match status" value="1"/>
</dbReference>
<dbReference type="SUPFAM" id="SSF55326">
    <property type="entry name" value="PurM N-terminal domain-like"/>
    <property type="match status" value="2"/>
</dbReference>
<evidence type="ECO:0000256" key="5">
    <source>
        <dbReference type="ARBA" id="ARBA00022598"/>
    </source>
</evidence>
<dbReference type="InterPro" id="IPR055181">
    <property type="entry name" value="FGAR-AT_PurM_N-like"/>
</dbReference>
<dbReference type="Gene3D" id="3.90.650.10">
    <property type="entry name" value="PurM-like C-terminal domain"/>
    <property type="match status" value="2"/>
</dbReference>
<gene>
    <name evidence="14" type="primary">purL</name>
    <name evidence="20" type="ORF">BECKLFY1418A_GA0070994_104617</name>
</gene>
<dbReference type="SMART" id="SM01211">
    <property type="entry name" value="GATase_5"/>
    <property type="match status" value="1"/>
</dbReference>
<feature type="binding site" evidence="14">
    <location>
        <position position="1039"/>
    </location>
    <ligand>
        <name>ATP</name>
        <dbReference type="ChEBI" id="CHEBI:30616"/>
    </ligand>
</feature>
<dbReference type="Gene3D" id="3.30.1330.10">
    <property type="entry name" value="PurM-like, N-terminal domain"/>
    <property type="match status" value="2"/>
</dbReference>
<evidence type="ECO:0000256" key="14">
    <source>
        <dbReference type="HAMAP-Rule" id="MF_00419"/>
    </source>
</evidence>
<dbReference type="InterPro" id="IPR041609">
    <property type="entry name" value="PurL_linker"/>
</dbReference>
<comment type="pathway">
    <text evidence="2 14">Purine metabolism; IMP biosynthesis via de novo pathway; 5-amino-1-(5-phospho-D-ribosyl)imidazole from N(2)-formyl-N(1)-(5-phospho-D-ribosyl)glycinamide: step 1/2.</text>
</comment>
<feature type="binding site" evidence="14">
    <location>
        <position position="875"/>
    </location>
    <ligand>
        <name>Mg(2+)</name>
        <dbReference type="ChEBI" id="CHEBI:18420"/>
    </ligand>
</feature>
<comment type="function">
    <text evidence="13 14">Phosphoribosylformylglycinamidine synthase involved in the purines biosynthetic pathway. Catalyzes the ATP-dependent conversion of formylglycinamide ribonucleotide (FGAR) and glutamine to yield formylglycinamidine ribonucleotide (FGAM) and glutamate.</text>
</comment>
<dbReference type="InterPro" id="IPR029062">
    <property type="entry name" value="Class_I_gatase-like"/>
</dbReference>
<evidence type="ECO:0000256" key="2">
    <source>
        <dbReference type="ARBA" id="ARBA00004920"/>
    </source>
</evidence>
<dbReference type="EMBL" id="CAADFH010000046">
    <property type="protein sequence ID" value="VFJ95076.1"/>
    <property type="molecule type" value="Genomic_DNA"/>
</dbReference>
<keyword evidence="6 14" id="KW-0479">Metal-binding</keyword>
<dbReference type="NCBIfam" id="NF003672">
    <property type="entry name" value="PRK05297.1"/>
    <property type="match status" value="2"/>
</dbReference>
<dbReference type="Pfam" id="PF22689">
    <property type="entry name" value="FGAR-AT_PurM_N-like"/>
    <property type="match status" value="1"/>
</dbReference>
<dbReference type="Pfam" id="PF02769">
    <property type="entry name" value="AIRS_C"/>
    <property type="match status" value="2"/>
</dbReference>
<evidence type="ECO:0000256" key="13">
    <source>
        <dbReference type="ARBA" id="ARBA00057317"/>
    </source>
</evidence>
<evidence type="ECO:0000256" key="12">
    <source>
        <dbReference type="ARBA" id="ARBA00052585"/>
    </source>
</evidence>
<dbReference type="InterPro" id="IPR040707">
    <property type="entry name" value="FGAR-AT_N"/>
</dbReference>
<feature type="active site" evidence="14">
    <location>
        <position position="1457"/>
    </location>
</feature>
<dbReference type="InterPro" id="IPR010073">
    <property type="entry name" value="PurL_large"/>
</dbReference>
<feature type="domain" description="FGAR-AT PurM N-terminal-like" evidence="19">
    <location>
        <begin position="801"/>
        <end position="959"/>
    </location>
</feature>
<dbReference type="InterPro" id="IPR010918">
    <property type="entry name" value="PurM-like_C_dom"/>
</dbReference>
<feature type="domain" description="PurM-like C-terminal" evidence="16">
    <location>
        <begin position="989"/>
        <end position="1117"/>
    </location>
</feature>
<evidence type="ECO:0000256" key="8">
    <source>
        <dbReference type="ARBA" id="ARBA00022755"/>
    </source>
</evidence>
<keyword evidence="8 14" id="KW-0658">Purine biosynthesis</keyword>
<evidence type="ECO:0000259" key="19">
    <source>
        <dbReference type="Pfam" id="PF22689"/>
    </source>
</evidence>
<protein>
    <recommendedName>
        <fullName evidence="14">Phosphoribosylformylglycinamidine synthase</fullName>
        <shortName evidence="14">FGAM synthase</shortName>
        <shortName evidence="14">FGAMS</shortName>
        <ecNumber evidence="14">6.3.5.3</ecNumber>
    </recommendedName>
    <alternativeName>
        <fullName evidence="14">Formylglycinamide ribonucleotide amidotransferase</fullName>
        <shortName evidence="14">FGAR amidotransferase</shortName>
        <shortName evidence="14">FGAR-AT</shortName>
    </alternativeName>
</protein>
<keyword evidence="4 14" id="KW-0963">Cytoplasm</keyword>
<feature type="compositionally biased region" description="Low complexity" evidence="15">
    <location>
        <begin position="660"/>
        <end position="691"/>
    </location>
</feature>
<evidence type="ECO:0000256" key="9">
    <source>
        <dbReference type="ARBA" id="ARBA00022840"/>
    </source>
</evidence>
<evidence type="ECO:0000256" key="3">
    <source>
        <dbReference type="ARBA" id="ARBA00008608"/>
    </source>
</evidence>
<dbReference type="CDD" id="cd02204">
    <property type="entry name" value="PurL_repeat2"/>
    <property type="match status" value="1"/>
</dbReference>
<dbReference type="GO" id="GO:0005737">
    <property type="term" value="C:cytoplasm"/>
    <property type="evidence" value="ECO:0007669"/>
    <property type="project" value="UniProtKB-SubCell"/>
</dbReference>
<dbReference type="Pfam" id="PF18076">
    <property type="entry name" value="FGAR-AT_N"/>
    <property type="match status" value="1"/>
</dbReference>
<dbReference type="UniPathway" id="UPA00074">
    <property type="reaction ID" value="UER00128"/>
</dbReference>
<feature type="domain" description="PurM-like C-terminal" evidence="16">
    <location>
        <begin position="500"/>
        <end position="650"/>
    </location>
</feature>
<evidence type="ECO:0000256" key="6">
    <source>
        <dbReference type="ARBA" id="ARBA00022723"/>
    </source>
</evidence>
<dbReference type="Pfam" id="PF18072">
    <property type="entry name" value="FGAR-AT_linker"/>
    <property type="match status" value="1"/>
</dbReference>
<dbReference type="InterPro" id="IPR036921">
    <property type="entry name" value="PurM-like_N_sf"/>
</dbReference>
<feature type="binding site" evidence="14">
    <location>
        <position position="871"/>
    </location>
    <ligand>
        <name>Mg(2+)</name>
        <dbReference type="ChEBI" id="CHEBI:18420"/>
    </ligand>
</feature>
<dbReference type="InterPro" id="IPR036676">
    <property type="entry name" value="PurM-like_C_sf"/>
</dbReference>
<dbReference type="Gene3D" id="1.10.8.750">
    <property type="entry name" value="Phosphoribosylformylglycinamidine synthase, linker domain"/>
    <property type="match status" value="1"/>
</dbReference>
<dbReference type="PANTHER" id="PTHR10099:SF1">
    <property type="entry name" value="PHOSPHORIBOSYLFORMYLGLYCINAMIDINE SYNTHASE"/>
    <property type="match status" value="1"/>
</dbReference>
<dbReference type="CDD" id="cd02203">
    <property type="entry name" value="PurL_repeat1"/>
    <property type="match status" value="1"/>
</dbReference>
<name>A0A450URI3_9GAMM</name>
<comment type="catalytic activity">
    <reaction evidence="12 14">
        <text>N(2)-formyl-N(1)-(5-phospho-beta-D-ribosyl)glycinamide + L-glutamine + ATP + H2O = 2-formamido-N(1)-(5-O-phospho-beta-D-ribosyl)acetamidine + L-glutamate + ADP + phosphate + H(+)</text>
        <dbReference type="Rhea" id="RHEA:17129"/>
        <dbReference type="ChEBI" id="CHEBI:15377"/>
        <dbReference type="ChEBI" id="CHEBI:15378"/>
        <dbReference type="ChEBI" id="CHEBI:29985"/>
        <dbReference type="ChEBI" id="CHEBI:30616"/>
        <dbReference type="ChEBI" id="CHEBI:43474"/>
        <dbReference type="ChEBI" id="CHEBI:58359"/>
        <dbReference type="ChEBI" id="CHEBI:147286"/>
        <dbReference type="ChEBI" id="CHEBI:147287"/>
        <dbReference type="ChEBI" id="CHEBI:456216"/>
        <dbReference type="EC" id="6.3.5.3"/>
    </reaction>
</comment>
<dbReference type="FunFam" id="3.30.1330.10:FF:000005">
    <property type="entry name" value="Phosphoribosylformylglycinamidine synthase"/>
    <property type="match status" value="1"/>
</dbReference>
<evidence type="ECO:0000256" key="1">
    <source>
        <dbReference type="ARBA" id="ARBA00004496"/>
    </source>
</evidence>
<dbReference type="SUPFAM" id="SSF109736">
    <property type="entry name" value="FGAM synthase PurL, linker domain"/>
    <property type="match status" value="1"/>
</dbReference>
<evidence type="ECO:0000313" key="20">
    <source>
        <dbReference type="EMBL" id="VFJ95076.1"/>
    </source>
</evidence>
<proteinExistence type="inferred from homology"/>
<comment type="similarity">
    <text evidence="3 14">In the N-terminal section; belongs to the FGAMS family.</text>
</comment>
<keyword evidence="10 14" id="KW-0460">Magnesium</keyword>
<reference evidence="20" key="1">
    <citation type="submission" date="2019-02" db="EMBL/GenBank/DDBJ databases">
        <authorList>
            <person name="Gruber-Vodicka R. H."/>
            <person name="Seah K. B. B."/>
        </authorList>
    </citation>
    <scope>NUCLEOTIDE SEQUENCE</scope>
    <source>
        <strain evidence="20">BECK_M6</strain>
    </source>
</reference>